<evidence type="ECO:0000256" key="1">
    <source>
        <dbReference type="SAM" id="MobiDB-lite"/>
    </source>
</evidence>
<proteinExistence type="predicted"/>
<keyword evidence="3" id="KW-1185">Reference proteome</keyword>
<reference evidence="2" key="1">
    <citation type="journal article" date="2023" name="G3 (Bethesda)">
        <title>A reference genome for the long-term kleptoplast-retaining sea slug Elysia crispata morphotype clarki.</title>
        <authorList>
            <person name="Eastman K.E."/>
            <person name="Pendleton A.L."/>
            <person name="Shaikh M.A."/>
            <person name="Suttiyut T."/>
            <person name="Ogas R."/>
            <person name="Tomko P."/>
            <person name="Gavelis G."/>
            <person name="Widhalm J.R."/>
            <person name="Wisecaver J.H."/>
        </authorList>
    </citation>
    <scope>NUCLEOTIDE SEQUENCE</scope>
    <source>
        <strain evidence="2">ECLA1</strain>
    </source>
</reference>
<name>A0AAE1E378_9GAST</name>
<comment type="caution">
    <text evidence="2">The sequence shown here is derived from an EMBL/GenBank/DDBJ whole genome shotgun (WGS) entry which is preliminary data.</text>
</comment>
<protein>
    <submittedName>
        <fullName evidence="2">Uncharacterized protein</fullName>
    </submittedName>
</protein>
<evidence type="ECO:0000313" key="3">
    <source>
        <dbReference type="Proteomes" id="UP001283361"/>
    </source>
</evidence>
<dbReference type="AlphaFoldDB" id="A0AAE1E378"/>
<dbReference type="EMBL" id="JAWDGP010001480">
    <property type="protein sequence ID" value="KAK3791218.1"/>
    <property type="molecule type" value="Genomic_DNA"/>
</dbReference>
<sequence>MINSNTGGGGSSLDRKASVKPKSIRSHNSAGGIAGAVGRIQHTYPAHRNQAAPLCCGCVYKADKPDARPGYHHVALLQQLTPGHRWVDKIVTPYLLTSSTAFRAHILRL</sequence>
<feature type="compositionally biased region" description="Gly residues" evidence="1">
    <location>
        <begin position="1"/>
        <end position="11"/>
    </location>
</feature>
<organism evidence="2 3">
    <name type="scientific">Elysia crispata</name>
    <name type="common">lettuce slug</name>
    <dbReference type="NCBI Taxonomy" id="231223"/>
    <lineage>
        <taxon>Eukaryota</taxon>
        <taxon>Metazoa</taxon>
        <taxon>Spiralia</taxon>
        <taxon>Lophotrochozoa</taxon>
        <taxon>Mollusca</taxon>
        <taxon>Gastropoda</taxon>
        <taxon>Heterobranchia</taxon>
        <taxon>Euthyneura</taxon>
        <taxon>Panpulmonata</taxon>
        <taxon>Sacoglossa</taxon>
        <taxon>Placobranchoidea</taxon>
        <taxon>Plakobranchidae</taxon>
        <taxon>Elysia</taxon>
    </lineage>
</organism>
<accession>A0AAE1E378</accession>
<dbReference type="Proteomes" id="UP001283361">
    <property type="component" value="Unassembled WGS sequence"/>
</dbReference>
<feature type="region of interest" description="Disordered" evidence="1">
    <location>
        <begin position="1"/>
        <end position="31"/>
    </location>
</feature>
<gene>
    <name evidence="2" type="ORF">RRG08_047126</name>
</gene>
<evidence type="ECO:0000313" key="2">
    <source>
        <dbReference type="EMBL" id="KAK3791218.1"/>
    </source>
</evidence>